<accession>A0A4Y2G9D2</accession>
<dbReference type="SUPFAM" id="SSF56219">
    <property type="entry name" value="DNase I-like"/>
    <property type="match status" value="1"/>
</dbReference>
<keyword evidence="3" id="KW-1185">Reference proteome</keyword>
<name>A0A4Y2G9D2_ARAVE</name>
<dbReference type="GO" id="GO:0003824">
    <property type="term" value="F:catalytic activity"/>
    <property type="evidence" value="ECO:0007669"/>
    <property type="project" value="InterPro"/>
</dbReference>
<proteinExistence type="predicted"/>
<dbReference type="AlphaFoldDB" id="A0A4Y2G9D2"/>
<evidence type="ECO:0000259" key="1">
    <source>
        <dbReference type="Pfam" id="PF14529"/>
    </source>
</evidence>
<dbReference type="Gene3D" id="3.60.10.10">
    <property type="entry name" value="Endonuclease/exonuclease/phosphatase"/>
    <property type="match status" value="1"/>
</dbReference>
<evidence type="ECO:0000313" key="2">
    <source>
        <dbReference type="EMBL" id="GBM48544.1"/>
    </source>
</evidence>
<comment type="caution">
    <text evidence="2">The sequence shown here is derived from an EMBL/GenBank/DDBJ whole genome shotgun (WGS) entry which is preliminary data.</text>
</comment>
<evidence type="ECO:0000313" key="3">
    <source>
        <dbReference type="Proteomes" id="UP000499080"/>
    </source>
</evidence>
<feature type="domain" description="Endonuclease/exonuclease/phosphatase" evidence="1">
    <location>
        <begin position="128"/>
        <end position="207"/>
    </location>
</feature>
<sequence length="310" mass="34200">MNLHIFILSIIGEVSSIKKLHSGDLLIQTANASQTQALTRKIAFERTPTVGKSCSSAPQTKLKTGSNQTGENITKVADPPLTLWVPKTSVPSQTPPLIIPLHTNLQAVAVRVSISTLVTVCILPYNSSVENNDLKSPLQELAAQFILIGSLNDHSSLWGGGNVNSRGRQIEDLINDHSLCLLNIGNQTYFHFSGTSFHNLYLVLCSPSNVPNFASRTGTDLLENDSFPIFLAQIGATDISLKRPQQYLFCQADWKKFAEKSNITGEMVRHVDLNVVIHTVTETILFAADQSIPKSCQHFPKQRKSWRKKN</sequence>
<reference evidence="2 3" key="1">
    <citation type="journal article" date="2019" name="Sci. Rep.">
        <title>Orb-weaving spider Araneus ventricosus genome elucidates the spidroin gene catalogue.</title>
        <authorList>
            <person name="Kono N."/>
            <person name="Nakamura H."/>
            <person name="Ohtoshi R."/>
            <person name="Moran D.A.P."/>
            <person name="Shinohara A."/>
            <person name="Yoshida Y."/>
            <person name="Fujiwara M."/>
            <person name="Mori M."/>
            <person name="Tomita M."/>
            <person name="Arakawa K."/>
        </authorList>
    </citation>
    <scope>NUCLEOTIDE SEQUENCE [LARGE SCALE GENOMIC DNA]</scope>
</reference>
<dbReference type="Pfam" id="PF14529">
    <property type="entry name" value="Exo_endo_phos_2"/>
    <property type="match status" value="1"/>
</dbReference>
<organism evidence="2 3">
    <name type="scientific">Araneus ventricosus</name>
    <name type="common">Orbweaver spider</name>
    <name type="synonym">Epeira ventricosa</name>
    <dbReference type="NCBI Taxonomy" id="182803"/>
    <lineage>
        <taxon>Eukaryota</taxon>
        <taxon>Metazoa</taxon>
        <taxon>Ecdysozoa</taxon>
        <taxon>Arthropoda</taxon>
        <taxon>Chelicerata</taxon>
        <taxon>Arachnida</taxon>
        <taxon>Araneae</taxon>
        <taxon>Araneomorphae</taxon>
        <taxon>Entelegynae</taxon>
        <taxon>Araneoidea</taxon>
        <taxon>Araneidae</taxon>
        <taxon>Araneus</taxon>
    </lineage>
</organism>
<protein>
    <recommendedName>
        <fullName evidence="1">Endonuclease/exonuclease/phosphatase domain-containing protein</fullName>
    </recommendedName>
</protein>
<dbReference type="InterPro" id="IPR005135">
    <property type="entry name" value="Endo/exonuclease/phosphatase"/>
</dbReference>
<dbReference type="InterPro" id="IPR036691">
    <property type="entry name" value="Endo/exonu/phosph_ase_sf"/>
</dbReference>
<dbReference type="EMBL" id="BGPR01001219">
    <property type="protein sequence ID" value="GBM48544.1"/>
    <property type="molecule type" value="Genomic_DNA"/>
</dbReference>
<dbReference type="Proteomes" id="UP000499080">
    <property type="component" value="Unassembled WGS sequence"/>
</dbReference>
<gene>
    <name evidence="2" type="ORF">AVEN_184566_1</name>
</gene>